<evidence type="ECO:0000313" key="2">
    <source>
        <dbReference type="EMBL" id="MCP2356480.1"/>
    </source>
</evidence>
<dbReference type="AlphaFoldDB" id="A0A9X2GF05"/>
<comment type="caution">
    <text evidence="2">The sequence shown here is derived from an EMBL/GenBank/DDBJ whole genome shotgun (WGS) entry which is preliminary data.</text>
</comment>
<dbReference type="RefSeq" id="WP_253743385.1">
    <property type="nucleotide sequence ID" value="NZ_BAABKA010000057.1"/>
</dbReference>
<sequence length="290" mass="31114">MSLLAVDAQALLALRESGRCGFALTQALYDRDFPGHYARRIRTVSVSFETADGPIGPNATLTQLDNKIVLEPDPKAVKHLLDPKGAPPATLRGDWRPGQQIALSALTEYKDNNGLFELRFDDDRYLPFEGTGAVSRWRLELSGPAGPELRDVTITVRYTAEQGGEVFANAVRGMLRPYPAARLLDVAAEFPGQWAQFLEGEDDVLVLPLTADLFPGISGRQITGVQPSFAPAGSGARFLLDGDARLALSEGRILSAPGLGVGGPAWNLVLDGGDKAALTGFALMLAYRAR</sequence>
<gene>
    <name evidence="2" type="ORF">HD597_003500</name>
</gene>
<name>A0A9X2GF05_9ACTN</name>
<protein>
    <recommendedName>
        <fullName evidence="1">Tc toxin complex TcA C-terminal TcB-binding domain-containing protein</fullName>
    </recommendedName>
</protein>
<evidence type="ECO:0000313" key="3">
    <source>
        <dbReference type="Proteomes" id="UP001139648"/>
    </source>
</evidence>
<evidence type="ECO:0000259" key="1">
    <source>
        <dbReference type="Pfam" id="PF18276"/>
    </source>
</evidence>
<keyword evidence="3" id="KW-1185">Reference proteome</keyword>
<dbReference type="EMBL" id="JAMZEB010000002">
    <property type="protein sequence ID" value="MCP2356480.1"/>
    <property type="molecule type" value="Genomic_DNA"/>
</dbReference>
<dbReference type="Proteomes" id="UP001139648">
    <property type="component" value="Unassembled WGS sequence"/>
</dbReference>
<reference evidence="2" key="1">
    <citation type="submission" date="2022-06" db="EMBL/GenBank/DDBJ databases">
        <title>Sequencing the genomes of 1000 actinobacteria strains.</title>
        <authorList>
            <person name="Klenk H.-P."/>
        </authorList>
    </citation>
    <scope>NUCLEOTIDE SEQUENCE</scope>
    <source>
        <strain evidence="2">DSM 46694</strain>
    </source>
</reference>
<dbReference type="Pfam" id="PF18276">
    <property type="entry name" value="TcA_TcB_BD"/>
    <property type="match status" value="1"/>
</dbReference>
<proteinExistence type="predicted"/>
<accession>A0A9X2GF05</accession>
<feature type="domain" description="Tc toxin complex TcA C-terminal TcB-binding" evidence="1">
    <location>
        <begin position="1"/>
        <end position="160"/>
    </location>
</feature>
<dbReference type="InterPro" id="IPR040840">
    <property type="entry name" value="TcA_TcB_BD"/>
</dbReference>
<organism evidence="2 3">
    <name type="scientific">Nonomuraea thailandensis</name>
    <dbReference type="NCBI Taxonomy" id="1188745"/>
    <lineage>
        <taxon>Bacteria</taxon>
        <taxon>Bacillati</taxon>
        <taxon>Actinomycetota</taxon>
        <taxon>Actinomycetes</taxon>
        <taxon>Streptosporangiales</taxon>
        <taxon>Streptosporangiaceae</taxon>
        <taxon>Nonomuraea</taxon>
    </lineage>
</organism>